<dbReference type="GO" id="GO:0008168">
    <property type="term" value="F:methyltransferase activity"/>
    <property type="evidence" value="ECO:0007669"/>
    <property type="project" value="UniProtKB-KW"/>
</dbReference>
<dbReference type="InterPro" id="IPR029063">
    <property type="entry name" value="SAM-dependent_MTases_sf"/>
</dbReference>
<name>I7MAE9_TETTS</name>
<reference evidence="4" key="1">
    <citation type="journal article" date="2006" name="PLoS Biol.">
        <title>Macronuclear genome sequence of the ciliate Tetrahymena thermophila, a model eukaryote.</title>
        <authorList>
            <person name="Eisen J.A."/>
            <person name="Coyne R.S."/>
            <person name="Wu M."/>
            <person name="Wu D."/>
            <person name="Thiagarajan M."/>
            <person name="Wortman J.R."/>
            <person name="Badger J.H."/>
            <person name="Ren Q."/>
            <person name="Amedeo P."/>
            <person name="Jones K.M."/>
            <person name="Tallon L.J."/>
            <person name="Delcher A.L."/>
            <person name="Salzberg S.L."/>
            <person name="Silva J.C."/>
            <person name="Haas B.J."/>
            <person name="Majoros W.H."/>
            <person name="Farzad M."/>
            <person name="Carlton J.M."/>
            <person name="Smith R.K. Jr."/>
            <person name="Garg J."/>
            <person name="Pearlman R.E."/>
            <person name="Karrer K.M."/>
            <person name="Sun L."/>
            <person name="Manning G."/>
            <person name="Elde N.C."/>
            <person name="Turkewitz A.P."/>
            <person name="Asai D.J."/>
            <person name="Wilkes D.E."/>
            <person name="Wang Y."/>
            <person name="Cai H."/>
            <person name="Collins K."/>
            <person name="Stewart B.A."/>
            <person name="Lee S.R."/>
            <person name="Wilamowska K."/>
            <person name="Weinberg Z."/>
            <person name="Ruzzo W.L."/>
            <person name="Wloga D."/>
            <person name="Gaertig J."/>
            <person name="Frankel J."/>
            <person name="Tsao C.-C."/>
            <person name="Gorovsky M.A."/>
            <person name="Keeling P.J."/>
            <person name="Waller R.F."/>
            <person name="Patron N.J."/>
            <person name="Cherry J.M."/>
            <person name="Stover N.A."/>
            <person name="Krieger C.J."/>
            <person name="del Toro C."/>
            <person name="Ryder H.F."/>
            <person name="Williamson S.C."/>
            <person name="Barbeau R.A."/>
            <person name="Hamilton E.P."/>
            <person name="Orias E."/>
        </authorList>
    </citation>
    <scope>NUCLEOTIDE SEQUENCE [LARGE SCALE GENOMIC DNA]</scope>
    <source>
        <strain evidence="4">SB210</strain>
    </source>
</reference>
<proteinExistence type="predicted"/>
<dbReference type="Pfam" id="PF13847">
    <property type="entry name" value="Methyltransf_31"/>
    <property type="match status" value="1"/>
</dbReference>
<evidence type="ECO:0000313" key="4">
    <source>
        <dbReference type="Proteomes" id="UP000009168"/>
    </source>
</evidence>
<dbReference type="CDD" id="cd02440">
    <property type="entry name" value="AdoMet_MTases"/>
    <property type="match status" value="1"/>
</dbReference>
<dbReference type="OMA" id="LTAGWYK"/>
<dbReference type="AlphaFoldDB" id="I7MAE9"/>
<gene>
    <name evidence="3" type="ORF">TTHERM_00616270</name>
</gene>
<keyword evidence="1" id="KW-1133">Transmembrane helix</keyword>
<feature type="domain" description="Methyltransferase" evidence="2">
    <location>
        <begin position="53"/>
        <end position="201"/>
    </location>
</feature>
<keyword evidence="1" id="KW-0812">Transmembrane</keyword>
<dbReference type="OrthoDB" id="540004at2759"/>
<keyword evidence="1" id="KW-0472">Membrane</keyword>
<evidence type="ECO:0000313" key="3">
    <source>
        <dbReference type="EMBL" id="EAS04452.1"/>
    </source>
</evidence>
<dbReference type="EMBL" id="GG662448">
    <property type="protein sequence ID" value="EAS04452.1"/>
    <property type="molecule type" value="Genomic_DNA"/>
</dbReference>
<dbReference type="GO" id="GO:0032259">
    <property type="term" value="P:methylation"/>
    <property type="evidence" value="ECO:0007669"/>
    <property type="project" value="UniProtKB-KW"/>
</dbReference>
<evidence type="ECO:0000259" key="2">
    <source>
        <dbReference type="Pfam" id="PF13847"/>
    </source>
</evidence>
<dbReference type="PANTHER" id="PTHR43861:SF1">
    <property type="entry name" value="TRANS-ACONITATE 2-METHYLTRANSFERASE"/>
    <property type="match status" value="1"/>
</dbReference>
<keyword evidence="3" id="KW-0808">Transferase</keyword>
<evidence type="ECO:0000256" key="1">
    <source>
        <dbReference type="SAM" id="Phobius"/>
    </source>
</evidence>
<feature type="transmembrane region" description="Helical" evidence="1">
    <location>
        <begin position="12"/>
        <end position="32"/>
    </location>
</feature>
<accession>I7MAE9</accession>
<dbReference type="InParanoid" id="I7MAE9"/>
<dbReference type="SUPFAM" id="SSF53335">
    <property type="entry name" value="S-adenosyl-L-methionine-dependent methyltransferases"/>
    <property type="match status" value="1"/>
</dbReference>
<dbReference type="KEGG" id="tet:TTHERM_00616270"/>
<dbReference type="Gene3D" id="3.40.50.150">
    <property type="entry name" value="Vaccinia Virus protein VP39"/>
    <property type="match status" value="1"/>
</dbReference>
<keyword evidence="3" id="KW-0489">Methyltransferase</keyword>
<dbReference type="GeneID" id="7838885"/>
<dbReference type="InterPro" id="IPR025714">
    <property type="entry name" value="Methyltranfer_dom"/>
</dbReference>
<dbReference type="PANTHER" id="PTHR43861">
    <property type="entry name" value="TRANS-ACONITATE 2-METHYLTRANSFERASE-RELATED"/>
    <property type="match status" value="1"/>
</dbReference>
<dbReference type="eggNOG" id="ENOG502RYDU">
    <property type="taxonomic scope" value="Eukaryota"/>
</dbReference>
<dbReference type="RefSeq" id="XP_001024697.1">
    <property type="nucleotide sequence ID" value="XM_001024697.3"/>
</dbReference>
<sequence>MIGTIFSKIFQFIRFILSYIPVLIYNKIYSVYLTRYSYIDMADQWKGNEKNFKRILDVGVGTGHPLYSIIDRIPKSVQVTGIDIDTNYIPAAKKIFSKHSNVEIKYMNFYDMEKEKTLKYDVIIFSSSFMLMPDRIKALEIAKNLLADNGKIYFLMTLFQKKGLIQEMAGKVKPYLKYLTSIDFGQITYENEFTNIMKENGMNISYMKRLTSKTNLFLNTFRFFVVETNKA</sequence>
<organism evidence="3 4">
    <name type="scientific">Tetrahymena thermophila (strain SB210)</name>
    <dbReference type="NCBI Taxonomy" id="312017"/>
    <lineage>
        <taxon>Eukaryota</taxon>
        <taxon>Sar</taxon>
        <taxon>Alveolata</taxon>
        <taxon>Ciliophora</taxon>
        <taxon>Intramacronucleata</taxon>
        <taxon>Oligohymenophorea</taxon>
        <taxon>Hymenostomatida</taxon>
        <taxon>Tetrahymenina</taxon>
        <taxon>Tetrahymenidae</taxon>
        <taxon>Tetrahymena</taxon>
    </lineage>
</organism>
<keyword evidence="4" id="KW-1185">Reference proteome</keyword>
<protein>
    <submittedName>
        <fullName evidence="3">UbiE/COQ5 family methyltransferase</fullName>
    </submittedName>
</protein>
<dbReference type="HOGENOM" id="CLU_094035_1_0_1"/>
<dbReference type="Proteomes" id="UP000009168">
    <property type="component" value="Unassembled WGS sequence"/>
</dbReference>